<accession>A0A2V4DRS8</accession>
<organism evidence="1 2">
    <name type="scientific">Gilliamella apis</name>
    <dbReference type="NCBI Taxonomy" id="1970738"/>
    <lineage>
        <taxon>Bacteria</taxon>
        <taxon>Pseudomonadati</taxon>
        <taxon>Pseudomonadota</taxon>
        <taxon>Gammaproteobacteria</taxon>
        <taxon>Orbales</taxon>
        <taxon>Orbaceae</taxon>
        <taxon>Gilliamella</taxon>
    </lineage>
</organism>
<protein>
    <submittedName>
        <fullName evidence="1">Uncharacterized protein</fullName>
    </submittedName>
</protein>
<keyword evidence="2" id="KW-1185">Reference proteome</keyword>
<name>A0A2V4DRS8_9GAMM</name>
<dbReference type="RefSeq" id="WP_110447687.1">
    <property type="nucleotide sequence ID" value="NZ_CP132381.1"/>
</dbReference>
<gene>
    <name evidence="1" type="ORF">DKK78_05395</name>
</gene>
<evidence type="ECO:0000313" key="2">
    <source>
        <dbReference type="Proteomes" id="UP000247673"/>
    </source>
</evidence>
<proteinExistence type="predicted"/>
<reference evidence="1 2" key="1">
    <citation type="submission" date="2018-05" db="EMBL/GenBank/DDBJ databases">
        <title>Reference genomes for bee gut microbiota database.</title>
        <authorList>
            <person name="Ellegaard K.M."/>
        </authorList>
    </citation>
    <scope>NUCLEOTIDE SEQUENCE [LARGE SCALE GENOMIC DNA]</scope>
    <source>
        <strain evidence="1 2">ESL0172</strain>
    </source>
</reference>
<evidence type="ECO:0000313" key="1">
    <source>
        <dbReference type="EMBL" id="PXY91754.1"/>
    </source>
</evidence>
<dbReference type="Proteomes" id="UP000247673">
    <property type="component" value="Unassembled WGS sequence"/>
</dbReference>
<dbReference type="EMBL" id="QGLO01000004">
    <property type="protein sequence ID" value="PXY91754.1"/>
    <property type="molecule type" value="Genomic_DNA"/>
</dbReference>
<sequence length="149" mass="17274">MQLENIGGPLRISEHPTVKSFIVLNQYGNNKIKIPLKLYNNSIHRNSSTGVVYEFFTPNNNSLVYELNKKSNHCISGKIENYIEISYSTFENESKVEWFHNNELLSSKPDELKKEFITPIINVEDSERFSINGIKDYLKSEGINYDCDF</sequence>
<comment type="caution">
    <text evidence="1">The sequence shown here is derived from an EMBL/GenBank/DDBJ whole genome shotgun (WGS) entry which is preliminary data.</text>
</comment>
<dbReference type="AlphaFoldDB" id="A0A2V4DRS8"/>